<comment type="caution">
    <text evidence="2">The sequence shown here is derived from an EMBL/GenBank/DDBJ whole genome shotgun (WGS) entry which is preliminary data.</text>
</comment>
<reference evidence="2 3" key="1">
    <citation type="submission" date="2019-05" db="EMBL/GenBank/DDBJ databases">
        <title>Streptomyces sp. NEAU-C151, a novel actinomycete isolated from soil.</title>
        <authorList>
            <person name="Han L."/>
            <person name="Jiang H."/>
        </authorList>
    </citation>
    <scope>NUCLEOTIDE SEQUENCE [LARGE SCALE GENOMIC DNA]</scope>
    <source>
        <strain evidence="2 3">NEAU-C151</strain>
    </source>
</reference>
<proteinExistence type="predicted"/>
<gene>
    <name evidence="2" type="ORF">FE633_17160</name>
</gene>
<sequence length="77" mass="8459">MAKTAGALGELTQAVLDLARGQGRLITAMPEVAREQRITNLIVRSQITADPVEKARLLSEASRRMDAPRRRSPHDPV</sequence>
<dbReference type="RefSeq" id="WP_138046038.1">
    <property type="nucleotide sequence ID" value="NZ_VBZC01000017.1"/>
</dbReference>
<name>A0A5R9FSP0_9ACTN</name>
<evidence type="ECO:0000313" key="2">
    <source>
        <dbReference type="EMBL" id="TLS44880.1"/>
    </source>
</evidence>
<accession>A0A5R9FSP0</accession>
<evidence type="ECO:0008006" key="4">
    <source>
        <dbReference type="Google" id="ProtNLM"/>
    </source>
</evidence>
<dbReference type="AlphaFoldDB" id="A0A5R9FSP0"/>
<dbReference type="Proteomes" id="UP000305906">
    <property type="component" value="Unassembled WGS sequence"/>
</dbReference>
<evidence type="ECO:0000313" key="3">
    <source>
        <dbReference type="Proteomes" id="UP000305906"/>
    </source>
</evidence>
<keyword evidence="3" id="KW-1185">Reference proteome</keyword>
<organism evidence="2 3">
    <name type="scientific">Streptomyces montanus</name>
    <dbReference type="NCBI Taxonomy" id="2580423"/>
    <lineage>
        <taxon>Bacteria</taxon>
        <taxon>Bacillati</taxon>
        <taxon>Actinomycetota</taxon>
        <taxon>Actinomycetes</taxon>
        <taxon>Kitasatosporales</taxon>
        <taxon>Streptomycetaceae</taxon>
        <taxon>Streptomyces</taxon>
    </lineage>
</organism>
<dbReference type="EMBL" id="VBZC01000017">
    <property type="protein sequence ID" value="TLS44880.1"/>
    <property type="molecule type" value="Genomic_DNA"/>
</dbReference>
<feature type="region of interest" description="Disordered" evidence="1">
    <location>
        <begin position="57"/>
        <end position="77"/>
    </location>
</feature>
<protein>
    <recommendedName>
        <fullName evidence="4">ANTAR domain-containing protein</fullName>
    </recommendedName>
</protein>
<evidence type="ECO:0000256" key="1">
    <source>
        <dbReference type="SAM" id="MobiDB-lite"/>
    </source>
</evidence>